<dbReference type="Proteomes" id="UP000002892">
    <property type="component" value="Chromosome"/>
</dbReference>
<dbReference type="InterPro" id="IPR008272">
    <property type="entry name" value="HB-CoA_thioesterase_AS"/>
</dbReference>
<evidence type="ECO:0000256" key="2">
    <source>
        <dbReference type="ARBA" id="ARBA00022801"/>
    </source>
</evidence>
<comment type="similarity">
    <text evidence="1">Belongs to the 4-hydroxybenzoyl-CoA thioesterase family.</text>
</comment>
<dbReference type="RefSeq" id="WP_014827822.1">
    <property type="nucleotide sequence ID" value="NC_018068.1"/>
</dbReference>
<evidence type="ECO:0000313" key="3">
    <source>
        <dbReference type="EMBL" id="AFM41829.1"/>
    </source>
</evidence>
<sequence>MGLSGTSRLRVRYAETDQMGIVYHANYLIWFEVGRTELFREINLPYTRFEEQGFSLAVIEANCRYRKPARYDDDIKIVTTIDKVTTRSVTFSYLVYRDETLLAQGKTVHLFINKEGRHTDIRDTDLWRQLQMIISNN</sequence>
<dbReference type="CDD" id="cd00586">
    <property type="entry name" value="4HBT"/>
    <property type="match status" value="1"/>
</dbReference>
<dbReference type="PROSITE" id="PS01328">
    <property type="entry name" value="4HBCOA_THIOESTERASE"/>
    <property type="match status" value="1"/>
</dbReference>
<dbReference type="GO" id="GO:0047617">
    <property type="term" value="F:fatty acyl-CoA hydrolase activity"/>
    <property type="evidence" value="ECO:0007669"/>
    <property type="project" value="TreeGrafter"/>
</dbReference>
<dbReference type="PANTHER" id="PTHR31793:SF27">
    <property type="entry name" value="NOVEL THIOESTERASE SUPERFAMILY DOMAIN AND SAPOSIN A-TYPE DOMAIN CONTAINING PROTEIN (0610012H03RIK)"/>
    <property type="match status" value="1"/>
</dbReference>
<dbReference type="InterPro" id="IPR006684">
    <property type="entry name" value="YbgC/YbaW"/>
</dbReference>
<dbReference type="PANTHER" id="PTHR31793">
    <property type="entry name" value="4-HYDROXYBENZOYL-COA THIOESTERASE FAMILY MEMBER"/>
    <property type="match status" value="1"/>
</dbReference>
<reference evidence="3 4" key="1">
    <citation type="journal article" date="2012" name="J. Bacteriol.">
        <title>Complete genome sequences of Desulfosporosinus orientis DSM765T, Desulfosporosinus youngiae DSM17734T, Desulfosporosinus meridiei DSM13257T, and Desulfosporosinus acidiphilus DSM22704T.</title>
        <authorList>
            <person name="Pester M."/>
            <person name="Brambilla E."/>
            <person name="Alazard D."/>
            <person name="Rattei T."/>
            <person name="Weinmaier T."/>
            <person name="Han J."/>
            <person name="Lucas S."/>
            <person name="Lapidus A."/>
            <person name="Cheng J.F."/>
            <person name="Goodwin L."/>
            <person name="Pitluck S."/>
            <person name="Peters L."/>
            <person name="Ovchinnikova G."/>
            <person name="Teshima H."/>
            <person name="Detter J.C."/>
            <person name="Han C.S."/>
            <person name="Tapia R."/>
            <person name="Land M.L."/>
            <person name="Hauser L."/>
            <person name="Kyrpides N.C."/>
            <person name="Ivanova N.N."/>
            <person name="Pagani I."/>
            <person name="Huntmann M."/>
            <person name="Wei C.L."/>
            <person name="Davenport K.W."/>
            <person name="Daligault H."/>
            <person name="Chain P.S."/>
            <person name="Chen A."/>
            <person name="Mavromatis K."/>
            <person name="Markowitz V."/>
            <person name="Szeto E."/>
            <person name="Mikhailova N."/>
            <person name="Pati A."/>
            <person name="Wagner M."/>
            <person name="Woyke T."/>
            <person name="Ollivier B."/>
            <person name="Klenk H.P."/>
            <person name="Spring S."/>
            <person name="Loy A."/>
        </authorList>
    </citation>
    <scope>NUCLEOTIDE SEQUENCE [LARGE SCALE GENOMIC DNA]</scope>
    <source>
        <strain evidence="4">DSM 22704 / JCM 16185 / SJ4</strain>
    </source>
</reference>
<dbReference type="Pfam" id="PF13279">
    <property type="entry name" value="4HBT_2"/>
    <property type="match status" value="1"/>
</dbReference>
<dbReference type="eggNOG" id="COG0824">
    <property type="taxonomic scope" value="Bacteria"/>
</dbReference>
<dbReference type="Gene3D" id="3.10.129.10">
    <property type="entry name" value="Hotdog Thioesterase"/>
    <property type="match status" value="1"/>
</dbReference>
<dbReference type="InterPro" id="IPR029069">
    <property type="entry name" value="HotDog_dom_sf"/>
</dbReference>
<dbReference type="SUPFAM" id="SSF54637">
    <property type="entry name" value="Thioesterase/thiol ester dehydrase-isomerase"/>
    <property type="match status" value="1"/>
</dbReference>
<dbReference type="EMBL" id="CP003639">
    <property type="protein sequence ID" value="AFM41829.1"/>
    <property type="molecule type" value="Genomic_DNA"/>
</dbReference>
<dbReference type="OrthoDB" id="9800856at2"/>
<evidence type="ECO:0000256" key="1">
    <source>
        <dbReference type="ARBA" id="ARBA00005953"/>
    </source>
</evidence>
<keyword evidence="4" id="KW-1185">Reference proteome</keyword>
<dbReference type="PIRSF" id="PIRSF003230">
    <property type="entry name" value="YbgC"/>
    <property type="match status" value="1"/>
</dbReference>
<keyword evidence="2 3" id="KW-0378">Hydrolase</keyword>
<dbReference type="STRING" id="646529.Desaci_2918"/>
<accession>I4D7Q5</accession>
<protein>
    <submittedName>
        <fullName evidence="3">Acyl-CoA thioester hydrolase, YbgC/YbaW family</fullName>
    </submittedName>
</protein>
<name>I4D7Q5_DESAJ</name>
<dbReference type="KEGG" id="dai:Desaci_2918"/>
<dbReference type="HOGENOM" id="CLU_101141_3_2_9"/>
<evidence type="ECO:0000313" key="4">
    <source>
        <dbReference type="Proteomes" id="UP000002892"/>
    </source>
</evidence>
<dbReference type="InterPro" id="IPR050563">
    <property type="entry name" value="4-hydroxybenzoyl-CoA_TE"/>
</dbReference>
<dbReference type="NCBIfam" id="TIGR00051">
    <property type="entry name" value="YbgC/FadM family acyl-CoA thioesterase"/>
    <property type="match status" value="1"/>
</dbReference>
<dbReference type="AlphaFoldDB" id="I4D7Q5"/>
<organism evidence="3 4">
    <name type="scientific">Desulfosporosinus acidiphilus (strain DSM 22704 / JCM 16185 / SJ4)</name>
    <dbReference type="NCBI Taxonomy" id="646529"/>
    <lineage>
        <taxon>Bacteria</taxon>
        <taxon>Bacillati</taxon>
        <taxon>Bacillota</taxon>
        <taxon>Clostridia</taxon>
        <taxon>Eubacteriales</taxon>
        <taxon>Desulfitobacteriaceae</taxon>
        <taxon>Desulfosporosinus</taxon>
    </lineage>
</organism>
<proteinExistence type="inferred from homology"/>
<gene>
    <name evidence="3" type="ordered locus">Desaci_2918</name>
</gene>